<dbReference type="VEuPathDB" id="FungiDB:DFL_000104"/>
<reference evidence="1 2" key="1">
    <citation type="submission" date="2019-01" db="EMBL/GenBank/DDBJ databases">
        <title>Intercellular communication is required for trap formation in the nematode-trapping fungus Duddingtonia flagrans.</title>
        <authorList>
            <person name="Youssar L."/>
            <person name="Wernet V."/>
            <person name="Hensel N."/>
            <person name="Hildebrandt H.-G."/>
            <person name="Fischer R."/>
        </authorList>
    </citation>
    <scope>NUCLEOTIDE SEQUENCE [LARGE SCALE GENOMIC DNA]</scope>
    <source>
        <strain evidence="1 2">CBS H-5679</strain>
    </source>
</reference>
<gene>
    <name evidence="1" type="ORF">DFL_000104</name>
</gene>
<evidence type="ECO:0000313" key="1">
    <source>
        <dbReference type="EMBL" id="RVD89082.1"/>
    </source>
</evidence>
<evidence type="ECO:0000313" key="2">
    <source>
        <dbReference type="Proteomes" id="UP000283090"/>
    </source>
</evidence>
<accession>A0A437ACZ1</accession>
<dbReference type="RefSeq" id="XP_067494626.1">
    <property type="nucleotide sequence ID" value="XM_067629598.1"/>
</dbReference>
<dbReference type="OrthoDB" id="4161186at2759"/>
<sequence>MLTKTLLEIEYPLEHLAPSLFANESPYHEGLVAYVKYQYVLGNRNFYRDTDERGWSNYVHKVLEGIPNGGVDYDMYLLISGIENRQLLKSITPIGAPDLKSDLLIEANPDYPSEFADTCDKLPFPSFEIDKSLSPTAHRTSPFSPAFCVVEVKAEGGDFLWKS</sequence>
<dbReference type="Proteomes" id="UP000283090">
    <property type="component" value="Unassembled WGS sequence"/>
</dbReference>
<organism evidence="1 2">
    <name type="scientific">Arthrobotrys flagrans</name>
    <name type="common">Nematode-trapping fungus</name>
    <name type="synonym">Trichothecium flagrans</name>
    <dbReference type="NCBI Taxonomy" id="97331"/>
    <lineage>
        <taxon>Eukaryota</taxon>
        <taxon>Fungi</taxon>
        <taxon>Dikarya</taxon>
        <taxon>Ascomycota</taxon>
        <taxon>Pezizomycotina</taxon>
        <taxon>Orbiliomycetes</taxon>
        <taxon>Orbiliales</taxon>
        <taxon>Orbiliaceae</taxon>
        <taxon>Arthrobotrys</taxon>
    </lineage>
</organism>
<dbReference type="GeneID" id="93582415"/>
<dbReference type="EMBL" id="SAEB01000001">
    <property type="protein sequence ID" value="RVD89082.1"/>
    <property type="molecule type" value="Genomic_DNA"/>
</dbReference>
<name>A0A437ACZ1_ARTFL</name>
<proteinExistence type="predicted"/>
<comment type="caution">
    <text evidence="1">The sequence shown here is derived from an EMBL/GenBank/DDBJ whole genome shotgun (WGS) entry which is preliminary data.</text>
</comment>
<protein>
    <submittedName>
        <fullName evidence="1">Uncharacterized protein</fullName>
    </submittedName>
</protein>
<keyword evidence="2" id="KW-1185">Reference proteome</keyword>
<dbReference type="AlphaFoldDB" id="A0A437ACZ1"/>